<dbReference type="InterPro" id="IPR043458">
    <property type="entry name" value="GPR158/179"/>
</dbReference>
<evidence type="ECO:0000256" key="2">
    <source>
        <dbReference type="ARBA" id="ARBA00007242"/>
    </source>
</evidence>
<evidence type="ECO:0000256" key="5">
    <source>
        <dbReference type="ARBA" id="ARBA00023170"/>
    </source>
</evidence>
<keyword evidence="8" id="KW-1133">Transmembrane helix</keyword>
<keyword evidence="8" id="KW-0472">Membrane</keyword>
<dbReference type="Proteomes" id="UP001347796">
    <property type="component" value="Unassembled WGS sequence"/>
</dbReference>
<comment type="caution">
    <text evidence="9">The sequence shown here is derived from an EMBL/GenBank/DDBJ whole genome shotgun (WGS) entry which is preliminary data.</text>
</comment>
<dbReference type="GO" id="GO:0004930">
    <property type="term" value="F:G protein-coupled receptor activity"/>
    <property type="evidence" value="ECO:0007669"/>
    <property type="project" value="UniProtKB-KW"/>
</dbReference>
<evidence type="ECO:0000313" key="9">
    <source>
        <dbReference type="EMBL" id="KAK6178328.1"/>
    </source>
</evidence>
<comment type="subcellular location">
    <subcellularLocation>
        <location evidence="1">Cell membrane</location>
        <topology evidence="1">Multi-pass membrane protein</topology>
    </subcellularLocation>
</comment>
<keyword evidence="5" id="KW-0675">Receptor</keyword>
<evidence type="ECO:0000313" key="10">
    <source>
        <dbReference type="Proteomes" id="UP001347796"/>
    </source>
</evidence>
<gene>
    <name evidence="9" type="ORF">SNE40_013127</name>
</gene>
<keyword evidence="10" id="KW-1185">Reference proteome</keyword>
<proteinExistence type="inferred from homology"/>
<keyword evidence="7" id="KW-0807">Transducer</keyword>
<feature type="transmembrane region" description="Helical" evidence="8">
    <location>
        <begin position="6"/>
        <end position="25"/>
    </location>
</feature>
<keyword evidence="3" id="KW-1003">Cell membrane</keyword>
<dbReference type="GO" id="GO:0005886">
    <property type="term" value="C:plasma membrane"/>
    <property type="evidence" value="ECO:0007669"/>
    <property type="project" value="UniProtKB-SubCell"/>
</dbReference>
<evidence type="ECO:0000256" key="1">
    <source>
        <dbReference type="ARBA" id="ARBA00004651"/>
    </source>
</evidence>
<dbReference type="Gene3D" id="3.30.450.20">
    <property type="entry name" value="PAS domain"/>
    <property type="match status" value="1"/>
</dbReference>
<evidence type="ECO:0000256" key="3">
    <source>
        <dbReference type="ARBA" id="ARBA00022475"/>
    </source>
</evidence>
<comment type="similarity">
    <text evidence="2">Belongs to the G-protein coupled receptor 3 family.</text>
</comment>
<dbReference type="AlphaFoldDB" id="A0AAN8JQV3"/>
<evidence type="ECO:0000256" key="4">
    <source>
        <dbReference type="ARBA" id="ARBA00023040"/>
    </source>
</evidence>
<sequence>MVHFMIINDVNMCILFWYCVFAAVFTRTTSNMVINYTIYNLYHDYRDMNASLEFNDVTLSPNIDRSDTGSDVIEQFLEQVEQYKKNKGNCTPGTHHNLGKGVKTQYGLHRFKKQALIAVNRANFLTRIWKKAEPEVLKSEYLFYTQVRSLLESDQDIFAAGNCYDAYEFKPEYFLYCPYAHRMENGEINVKDLSQEYHYLGNSSEWFISARMISSDLNNFNYTLGEYT</sequence>
<keyword evidence="6" id="KW-0325">Glycoprotein</keyword>
<reference evidence="9 10" key="1">
    <citation type="submission" date="2024-01" db="EMBL/GenBank/DDBJ databases">
        <title>The genome of the rayed Mediterranean limpet Patella caerulea (Linnaeus, 1758).</title>
        <authorList>
            <person name="Anh-Thu Weber A."/>
            <person name="Halstead-Nussloch G."/>
        </authorList>
    </citation>
    <scope>NUCLEOTIDE SEQUENCE [LARGE SCALE GENOMIC DNA]</scope>
    <source>
        <strain evidence="9">AATW-2023a</strain>
        <tissue evidence="9">Whole specimen</tissue>
    </source>
</reference>
<keyword evidence="4" id="KW-0297">G-protein coupled receptor</keyword>
<name>A0AAN8JQV3_PATCE</name>
<accession>A0AAN8JQV3</accession>
<keyword evidence="8" id="KW-0812">Transmembrane</keyword>
<evidence type="ECO:0000256" key="8">
    <source>
        <dbReference type="SAM" id="Phobius"/>
    </source>
</evidence>
<organism evidence="9 10">
    <name type="scientific">Patella caerulea</name>
    <name type="common">Rayed Mediterranean limpet</name>
    <dbReference type="NCBI Taxonomy" id="87958"/>
    <lineage>
        <taxon>Eukaryota</taxon>
        <taxon>Metazoa</taxon>
        <taxon>Spiralia</taxon>
        <taxon>Lophotrochozoa</taxon>
        <taxon>Mollusca</taxon>
        <taxon>Gastropoda</taxon>
        <taxon>Patellogastropoda</taxon>
        <taxon>Patelloidea</taxon>
        <taxon>Patellidae</taxon>
        <taxon>Patella</taxon>
    </lineage>
</organism>
<dbReference type="EMBL" id="JAZGQO010000009">
    <property type="protein sequence ID" value="KAK6178328.1"/>
    <property type="molecule type" value="Genomic_DNA"/>
</dbReference>
<evidence type="ECO:0000256" key="6">
    <source>
        <dbReference type="ARBA" id="ARBA00023180"/>
    </source>
</evidence>
<protein>
    <submittedName>
        <fullName evidence="9">Uncharacterized protein</fullName>
    </submittedName>
</protein>
<dbReference type="PANTHER" id="PTHR32546">
    <property type="entry name" value="G-PROTEIN COUPLED RECEPTOR 158-RELATED"/>
    <property type="match status" value="1"/>
</dbReference>
<evidence type="ECO:0000256" key="7">
    <source>
        <dbReference type="ARBA" id="ARBA00023224"/>
    </source>
</evidence>
<dbReference type="PANTHER" id="PTHR32546:SF29">
    <property type="entry name" value="G-PROTEIN COUPLED RECEPTORS FAMILY 3 PROFILE DOMAIN-CONTAINING PROTEIN"/>
    <property type="match status" value="1"/>
</dbReference>